<evidence type="ECO:0000313" key="2">
    <source>
        <dbReference type="EMBL" id="MEQ2295365.1"/>
    </source>
</evidence>
<sequence length="104" mass="12006">MSLSLAALLRRKVLFHVIIQEHKIEARDVARYGRAGVPPWKNGAGDRQTDRCGCHSNGGAVPEEFVVRPRTRPRRPELSVKWWRKKRRKVVEQVSNQISSEYSD</sequence>
<name>A0ABV0YP20_9TELE</name>
<feature type="region of interest" description="Disordered" evidence="1">
    <location>
        <begin position="36"/>
        <end position="55"/>
    </location>
</feature>
<keyword evidence="3" id="KW-1185">Reference proteome</keyword>
<organism evidence="2 3">
    <name type="scientific">Ameca splendens</name>
    <dbReference type="NCBI Taxonomy" id="208324"/>
    <lineage>
        <taxon>Eukaryota</taxon>
        <taxon>Metazoa</taxon>
        <taxon>Chordata</taxon>
        <taxon>Craniata</taxon>
        <taxon>Vertebrata</taxon>
        <taxon>Euteleostomi</taxon>
        <taxon>Actinopterygii</taxon>
        <taxon>Neopterygii</taxon>
        <taxon>Teleostei</taxon>
        <taxon>Neoteleostei</taxon>
        <taxon>Acanthomorphata</taxon>
        <taxon>Ovalentaria</taxon>
        <taxon>Atherinomorphae</taxon>
        <taxon>Cyprinodontiformes</taxon>
        <taxon>Goodeidae</taxon>
        <taxon>Ameca</taxon>
    </lineage>
</organism>
<reference evidence="2 3" key="1">
    <citation type="submission" date="2021-06" db="EMBL/GenBank/DDBJ databases">
        <authorList>
            <person name="Palmer J.M."/>
        </authorList>
    </citation>
    <scope>NUCLEOTIDE SEQUENCE [LARGE SCALE GENOMIC DNA]</scope>
    <source>
        <strain evidence="2 3">AS_MEX2019</strain>
        <tissue evidence="2">Muscle</tissue>
    </source>
</reference>
<evidence type="ECO:0000256" key="1">
    <source>
        <dbReference type="SAM" id="MobiDB-lite"/>
    </source>
</evidence>
<dbReference type="EMBL" id="JAHRIP010038507">
    <property type="protein sequence ID" value="MEQ2295365.1"/>
    <property type="molecule type" value="Genomic_DNA"/>
</dbReference>
<proteinExistence type="predicted"/>
<dbReference type="Proteomes" id="UP001469553">
    <property type="component" value="Unassembled WGS sequence"/>
</dbReference>
<comment type="caution">
    <text evidence="2">The sequence shown here is derived from an EMBL/GenBank/DDBJ whole genome shotgun (WGS) entry which is preliminary data.</text>
</comment>
<protein>
    <submittedName>
        <fullName evidence="2">Uncharacterized protein</fullName>
    </submittedName>
</protein>
<evidence type="ECO:0000313" key="3">
    <source>
        <dbReference type="Proteomes" id="UP001469553"/>
    </source>
</evidence>
<accession>A0ABV0YP20</accession>
<gene>
    <name evidence="2" type="ORF">AMECASPLE_013530</name>
</gene>